<protein>
    <submittedName>
        <fullName evidence="1">Uncharacterized protein</fullName>
    </submittedName>
</protein>
<gene>
    <name evidence="1" type="ORF">NM208_g5651</name>
</gene>
<keyword evidence="2" id="KW-1185">Reference proteome</keyword>
<proteinExistence type="predicted"/>
<reference evidence="1" key="1">
    <citation type="submission" date="2022-08" db="EMBL/GenBank/DDBJ databases">
        <title>Genome Sequence of Fusarium decemcellulare.</title>
        <authorList>
            <person name="Buettner E."/>
        </authorList>
    </citation>
    <scope>NUCLEOTIDE SEQUENCE</scope>
    <source>
        <strain evidence="1">Babe19</strain>
    </source>
</reference>
<comment type="caution">
    <text evidence="1">The sequence shown here is derived from an EMBL/GenBank/DDBJ whole genome shotgun (WGS) entry which is preliminary data.</text>
</comment>
<dbReference type="EMBL" id="JANRMS010000483">
    <property type="protein sequence ID" value="KAJ3539032.1"/>
    <property type="molecule type" value="Genomic_DNA"/>
</dbReference>
<organism evidence="1 2">
    <name type="scientific">Fusarium decemcellulare</name>
    <dbReference type="NCBI Taxonomy" id="57161"/>
    <lineage>
        <taxon>Eukaryota</taxon>
        <taxon>Fungi</taxon>
        <taxon>Dikarya</taxon>
        <taxon>Ascomycota</taxon>
        <taxon>Pezizomycotina</taxon>
        <taxon>Sordariomycetes</taxon>
        <taxon>Hypocreomycetidae</taxon>
        <taxon>Hypocreales</taxon>
        <taxon>Nectriaceae</taxon>
        <taxon>Fusarium</taxon>
        <taxon>Fusarium decemcellulare species complex</taxon>
    </lineage>
</organism>
<evidence type="ECO:0000313" key="2">
    <source>
        <dbReference type="Proteomes" id="UP001148629"/>
    </source>
</evidence>
<dbReference type="Proteomes" id="UP001148629">
    <property type="component" value="Unassembled WGS sequence"/>
</dbReference>
<sequence>MTSTEYPDDKREELGGSSGCVRAEMGEEAMEPLSEAEMSAQKRLVRKLDLTLMPMVLILYMLSYLDRNNIAQAKLDSFEKDLGLTGEDFNLALSILNVGYILMQLPSNMILTRVRPSLYIPLWVSIVNGFNLVNRTITLVCTTPPYLLGAVCACFIAWSSDRRAERGFHIIGPVLTAVVGFIITLSVLNVPARYVASFLYVCGCFSANALLYSWSVSSLNQTPEKKACATALINIIGQLGSIWSPYFFDPND</sequence>
<name>A0ACC1SG43_9HYPO</name>
<accession>A0ACC1SG43</accession>
<evidence type="ECO:0000313" key="1">
    <source>
        <dbReference type="EMBL" id="KAJ3539032.1"/>
    </source>
</evidence>